<dbReference type="KEGG" id="spar:SPRG_02561"/>
<accession>A0A067CQT5</accession>
<keyword evidence="7" id="KW-1185">Reference proteome</keyword>
<dbReference type="SMART" id="SM00509">
    <property type="entry name" value="TFS2N"/>
    <property type="match status" value="1"/>
</dbReference>
<feature type="domain" description="TFIIS N-terminal" evidence="4">
    <location>
        <begin position="467"/>
        <end position="544"/>
    </location>
</feature>
<dbReference type="OMA" id="WALCEPH"/>
<protein>
    <submittedName>
        <fullName evidence="6">Uncharacterized protein</fullName>
    </submittedName>
</protein>
<organism evidence="6 7">
    <name type="scientific">Saprolegnia parasitica (strain CBS 223.65)</name>
    <dbReference type="NCBI Taxonomy" id="695850"/>
    <lineage>
        <taxon>Eukaryota</taxon>
        <taxon>Sar</taxon>
        <taxon>Stramenopiles</taxon>
        <taxon>Oomycota</taxon>
        <taxon>Saprolegniomycetes</taxon>
        <taxon>Saprolegniales</taxon>
        <taxon>Saprolegniaceae</taxon>
        <taxon>Saprolegnia</taxon>
    </lineage>
</organism>
<dbReference type="InterPro" id="IPR003617">
    <property type="entry name" value="TFIIS/CRSP70_N_sub"/>
</dbReference>
<dbReference type="PANTHER" id="PTHR46554">
    <property type="entry name" value="MEDIATOR OF RNA POLYMERASE II TRANSCRIPTION SUBUNIT 26A-RELATED"/>
    <property type="match status" value="1"/>
</dbReference>
<dbReference type="PROSITE" id="PS51998">
    <property type="entry name" value="DEK_C"/>
    <property type="match status" value="1"/>
</dbReference>
<dbReference type="CDD" id="cd00183">
    <property type="entry name" value="TFIIS_I"/>
    <property type="match status" value="1"/>
</dbReference>
<dbReference type="Pfam" id="PF08711">
    <property type="entry name" value="Med26"/>
    <property type="match status" value="1"/>
</dbReference>
<evidence type="ECO:0000256" key="2">
    <source>
        <dbReference type="ARBA" id="ARBA00023242"/>
    </source>
</evidence>
<dbReference type="VEuPathDB" id="FungiDB:SPRG_02561"/>
<dbReference type="OrthoDB" id="21513at2759"/>
<evidence type="ECO:0000259" key="4">
    <source>
        <dbReference type="PROSITE" id="PS51319"/>
    </source>
</evidence>
<keyword evidence="2 3" id="KW-0539">Nucleus</keyword>
<dbReference type="RefSeq" id="XP_012196520.1">
    <property type="nucleotide sequence ID" value="XM_012341130.1"/>
</dbReference>
<feature type="domain" description="DEK-C" evidence="5">
    <location>
        <begin position="25"/>
        <end position="82"/>
    </location>
</feature>
<evidence type="ECO:0000256" key="3">
    <source>
        <dbReference type="PROSITE-ProRule" id="PRU00649"/>
    </source>
</evidence>
<proteinExistence type="predicted"/>
<dbReference type="EMBL" id="KK583194">
    <property type="protein sequence ID" value="KDO32868.1"/>
    <property type="molecule type" value="Genomic_DNA"/>
</dbReference>
<dbReference type="STRING" id="695850.A0A067CQT5"/>
<dbReference type="InterPro" id="IPR014876">
    <property type="entry name" value="DEK_C"/>
</dbReference>
<dbReference type="AlphaFoldDB" id="A0A067CQT5"/>
<dbReference type="GO" id="GO:0005634">
    <property type="term" value="C:nucleus"/>
    <property type="evidence" value="ECO:0007669"/>
    <property type="project" value="UniProtKB-SubCell"/>
</dbReference>
<dbReference type="Gene3D" id="1.20.930.10">
    <property type="entry name" value="Conserved domain common to transcription factors TFIIS, elongin A, CRSP70"/>
    <property type="match status" value="1"/>
</dbReference>
<evidence type="ECO:0000313" key="6">
    <source>
        <dbReference type="EMBL" id="KDO32868.1"/>
    </source>
</evidence>
<comment type="subcellular location">
    <subcellularLocation>
        <location evidence="1 3">Nucleus</location>
    </subcellularLocation>
</comment>
<name>A0A067CQT5_SAPPC</name>
<reference evidence="6 7" key="1">
    <citation type="journal article" date="2013" name="PLoS Genet.">
        <title>Distinctive expansion of potential virulence genes in the genome of the oomycete fish pathogen Saprolegnia parasitica.</title>
        <authorList>
            <person name="Jiang R.H."/>
            <person name="de Bruijn I."/>
            <person name="Haas B.J."/>
            <person name="Belmonte R."/>
            <person name="Lobach L."/>
            <person name="Christie J."/>
            <person name="van den Ackerveken G."/>
            <person name="Bottin A."/>
            <person name="Bulone V."/>
            <person name="Diaz-Moreno S.M."/>
            <person name="Dumas B."/>
            <person name="Fan L."/>
            <person name="Gaulin E."/>
            <person name="Govers F."/>
            <person name="Grenville-Briggs L.J."/>
            <person name="Horner N.R."/>
            <person name="Levin J.Z."/>
            <person name="Mammella M."/>
            <person name="Meijer H.J."/>
            <person name="Morris P."/>
            <person name="Nusbaum C."/>
            <person name="Oome S."/>
            <person name="Phillips A.J."/>
            <person name="van Rooyen D."/>
            <person name="Rzeszutek E."/>
            <person name="Saraiva M."/>
            <person name="Secombes C.J."/>
            <person name="Seidl M.F."/>
            <person name="Snel B."/>
            <person name="Stassen J.H."/>
            <person name="Sykes S."/>
            <person name="Tripathy S."/>
            <person name="van den Berg H."/>
            <person name="Vega-Arreguin J.C."/>
            <person name="Wawra S."/>
            <person name="Young S.K."/>
            <person name="Zeng Q."/>
            <person name="Dieguez-Uribeondo J."/>
            <person name="Russ C."/>
            <person name="Tyler B.M."/>
            <person name="van West P."/>
        </authorList>
    </citation>
    <scope>NUCLEOTIDE SEQUENCE [LARGE SCALE GENOMIC DNA]</scope>
    <source>
        <strain evidence="6 7">CBS 223.65</strain>
    </source>
</reference>
<dbReference type="PROSITE" id="PS51319">
    <property type="entry name" value="TFIIS_N"/>
    <property type="match status" value="1"/>
</dbReference>
<dbReference type="SUPFAM" id="SSF47676">
    <property type="entry name" value="Conserved domain common to transcription factors TFIIS, elongin A, CRSP70"/>
    <property type="match status" value="1"/>
</dbReference>
<gene>
    <name evidence="6" type="ORF">SPRG_02561</name>
</gene>
<evidence type="ECO:0000313" key="7">
    <source>
        <dbReference type="Proteomes" id="UP000030745"/>
    </source>
</evidence>
<dbReference type="InterPro" id="IPR035441">
    <property type="entry name" value="TFIIS/LEDGF_dom_sf"/>
</dbReference>
<dbReference type="PANTHER" id="PTHR46554:SF5">
    <property type="entry name" value="OS10G0327400 PROTEIN"/>
    <property type="match status" value="1"/>
</dbReference>
<dbReference type="InterPro" id="IPR017923">
    <property type="entry name" value="TFIIS_N"/>
</dbReference>
<evidence type="ECO:0000259" key="5">
    <source>
        <dbReference type="PROSITE" id="PS51998"/>
    </source>
</evidence>
<sequence>MANGMWTRMGAGGTSIIIAPKVVSPELEAKIKECIEAFMLKNKDNADARSLKVVRQHVEKTLSLSLTHHKDLVKRIMHSILQRSSMAADASMIVKEPVWKAEMRSAALVPGLRYLYQIAKSPDVFPTCGLDAIQYLCDLAEITAERDVHRTILVFARQLASQYLDTPVMPEWVPGTAPTPLQVLDCISSAYTFSCCHMQHPRLLELRYFLSNQMTPYTPMDYFGWDPATACAHSDSKQSCYQKLTNALTLTWFATRLDISIGCTYASVLKWVVTLYPYAPPHELTDREYLDQCYLVARLVLTLTHHGSLQLALDLLPHEYHFMVQHFDTHLARSDVHLIGVFARALKCYQPTPKAVLERSIAFMLCVQQPDGGWRQRDTETSEELVHKAAAALFTLCEPRFNGYAPALADASILQHLERLAATEHERRVASAEHLESDLKRSRMKASVREVLAKAATVEAATPLLDADLSRILALLEATADMKALDEFVALDMLTALSTMRLTVETLKATGLGRSINKLRKHPSEHVANASQALVAKWKKELLG</sequence>
<dbReference type="Proteomes" id="UP000030745">
    <property type="component" value="Unassembled WGS sequence"/>
</dbReference>
<evidence type="ECO:0000256" key="1">
    <source>
        <dbReference type="ARBA" id="ARBA00004123"/>
    </source>
</evidence>
<dbReference type="GeneID" id="24125109"/>